<comment type="caution">
    <text evidence="3">The sequence shown here is derived from an EMBL/GenBank/DDBJ whole genome shotgun (WGS) entry which is preliminary data.</text>
</comment>
<proteinExistence type="predicted"/>
<feature type="domain" description="Major facilitator superfamily (MFS) profile" evidence="2">
    <location>
        <begin position="1"/>
        <end position="133"/>
    </location>
</feature>
<dbReference type="PROSITE" id="PS50850">
    <property type="entry name" value="MFS"/>
    <property type="match status" value="1"/>
</dbReference>
<dbReference type="Gene3D" id="1.20.1250.20">
    <property type="entry name" value="MFS general substrate transporter like domains"/>
    <property type="match status" value="1"/>
</dbReference>
<evidence type="ECO:0000259" key="2">
    <source>
        <dbReference type="PROSITE" id="PS50850"/>
    </source>
</evidence>
<feature type="transmembrane region" description="Helical" evidence="1">
    <location>
        <begin position="57"/>
        <end position="80"/>
    </location>
</feature>
<dbReference type="InterPro" id="IPR052952">
    <property type="entry name" value="MFS-Transporter"/>
</dbReference>
<dbReference type="PANTHER" id="PTHR23527:SF1">
    <property type="entry name" value="BLL3282 PROTEIN"/>
    <property type="match status" value="1"/>
</dbReference>
<reference evidence="3" key="1">
    <citation type="journal article" date="2014" name="Front. Microbiol.">
        <title>High frequency of phylogenetically diverse reductive dehalogenase-homologous genes in deep subseafloor sedimentary metagenomes.</title>
        <authorList>
            <person name="Kawai M."/>
            <person name="Futagami T."/>
            <person name="Toyoda A."/>
            <person name="Takaki Y."/>
            <person name="Nishi S."/>
            <person name="Hori S."/>
            <person name="Arai W."/>
            <person name="Tsubouchi T."/>
            <person name="Morono Y."/>
            <person name="Uchiyama I."/>
            <person name="Ito T."/>
            <person name="Fujiyama A."/>
            <person name="Inagaki F."/>
            <person name="Takami H."/>
        </authorList>
    </citation>
    <scope>NUCLEOTIDE SEQUENCE</scope>
    <source>
        <strain evidence="3">Expedition CK06-06</strain>
    </source>
</reference>
<keyword evidence="1" id="KW-0472">Membrane</keyword>
<organism evidence="3">
    <name type="scientific">marine sediment metagenome</name>
    <dbReference type="NCBI Taxonomy" id="412755"/>
    <lineage>
        <taxon>unclassified sequences</taxon>
        <taxon>metagenomes</taxon>
        <taxon>ecological metagenomes</taxon>
    </lineage>
</organism>
<name>X1SRJ7_9ZZZZ</name>
<dbReference type="SUPFAM" id="SSF103473">
    <property type="entry name" value="MFS general substrate transporter"/>
    <property type="match status" value="1"/>
</dbReference>
<dbReference type="AlphaFoldDB" id="X1SRJ7"/>
<dbReference type="GO" id="GO:0022857">
    <property type="term" value="F:transmembrane transporter activity"/>
    <property type="evidence" value="ECO:0007669"/>
    <property type="project" value="InterPro"/>
</dbReference>
<accession>X1SRJ7</accession>
<protein>
    <recommendedName>
        <fullName evidence="2">Major facilitator superfamily (MFS) profile domain-containing protein</fullName>
    </recommendedName>
</protein>
<dbReference type="InterPro" id="IPR020846">
    <property type="entry name" value="MFS_dom"/>
</dbReference>
<dbReference type="PANTHER" id="PTHR23527">
    <property type="entry name" value="BLL3282 PROTEIN"/>
    <property type="match status" value="1"/>
</dbReference>
<gene>
    <name evidence="3" type="ORF">S12H4_24814</name>
</gene>
<dbReference type="Pfam" id="PF07690">
    <property type="entry name" value="MFS_1"/>
    <property type="match status" value="1"/>
</dbReference>
<evidence type="ECO:0000256" key="1">
    <source>
        <dbReference type="SAM" id="Phobius"/>
    </source>
</evidence>
<feature type="transmembrane region" description="Helical" evidence="1">
    <location>
        <begin position="6"/>
        <end position="26"/>
    </location>
</feature>
<dbReference type="InterPro" id="IPR036259">
    <property type="entry name" value="MFS_trans_sf"/>
</dbReference>
<feature type="non-terminal residue" evidence="3">
    <location>
        <position position="133"/>
    </location>
</feature>
<sequence>VLGWRYGFLFLGIVAIAIAVTALILYKEPPRPSSSPVDSAASAATVPLVELLKNRHIWLVAICGLCLAWVELTIIAHLVLYLTEALLFPVVVAGGLLAMTEVAGAIARPGSGFLSDRVFGGKRKPLFTLMAVI</sequence>
<dbReference type="EMBL" id="BARW01013612">
    <property type="protein sequence ID" value="GAI81776.1"/>
    <property type="molecule type" value="Genomic_DNA"/>
</dbReference>
<dbReference type="InterPro" id="IPR011701">
    <property type="entry name" value="MFS"/>
</dbReference>
<keyword evidence="1" id="KW-0812">Transmembrane</keyword>
<evidence type="ECO:0000313" key="3">
    <source>
        <dbReference type="EMBL" id="GAI81776.1"/>
    </source>
</evidence>
<feature type="non-terminal residue" evidence="3">
    <location>
        <position position="1"/>
    </location>
</feature>
<keyword evidence="1" id="KW-1133">Transmembrane helix</keyword>
<feature type="transmembrane region" description="Helical" evidence="1">
    <location>
        <begin position="86"/>
        <end position="107"/>
    </location>
</feature>